<evidence type="ECO:0000256" key="1">
    <source>
        <dbReference type="ARBA" id="ARBA00004613"/>
    </source>
</evidence>
<dbReference type="SMART" id="SM00708">
    <property type="entry name" value="PhBP"/>
    <property type="match status" value="1"/>
</dbReference>
<protein>
    <submittedName>
        <fullName evidence="6">Proteinral odorant-binding protein 56d</fullName>
    </submittedName>
</protein>
<evidence type="ECO:0000256" key="4">
    <source>
        <dbReference type="ARBA" id="ARBA00022656"/>
    </source>
</evidence>
<feature type="chain" id="PRO_5012589276" evidence="5">
    <location>
        <begin position="23"/>
        <end position="139"/>
    </location>
</feature>
<dbReference type="InterPro" id="IPR036728">
    <property type="entry name" value="PBP_GOBP_sf"/>
</dbReference>
<evidence type="ECO:0000313" key="6">
    <source>
        <dbReference type="EMBL" id="JAV08333.1"/>
    </source>
</evidence>
<dbReference type="AlphaFoldDB" id="A0A1L8DPD3"/>
<comment type="subcellular location">
    <subcellularLocation>
        <location evidence="1">Secreted</location>
    </subcellularLocation>
</comment>
<dbReference type="Pfam" id="PF01395">
    <property type="entry name" value="PBP_GOBP"/>
    <property type="match status" value="1"/>
</dbReference>
<evidence type="ECO:0000256" key="5">
    <source>
        <dbReference type="SAM" id="SignalP"/>
    </source>
</evidence>
<keyword evidence="5" id="KW-0732">Signal</keyword>
<dbReference type="GO" id="GO:0005576">
    <property type="term" value="C:extracellular region"/>
    <property type="evidence" value="ECO:0007669"/>
    <property type="project" value="UniProtKB-SubCell"/>
</dbReference>
<keyword evidence="3" id="KW-0964">Secreted</keyword>
<name>A0A1L8DPD3_9DIPT</name>
<dbReference type="CDD" id="cd23992">
    <property type="entry name" value="PBP_GOBP"/>
    <property type="match status" value="1"/>
</dbReference>
<dbReference type="SUPFAM" id="SSF47565">
    <property type="entry name" value="Insect pheromone/odorant-binding proteins"/>
    <property type="match status" value="1"/>
</dbReference>
<accession>A0A1L8DPD3</accession>
<dbReference type="Gene3D" id="1.10.238.20">
    <property type="entry name" value="Pheromone/general odorant binding protein domain"/>
    <property type="match status" value="1"/>
</dbReference>
<dbReference type="EMBL" id="GFDF01005751">
    <property type="protein sequence ID" value="JAV08333.1"/>
    <property type="molecule type" value="Transcribed_RNA"/>
</dbReference>
<feature type="signal peptide" evidence="5">
    <location>
        <begin position="1"/>
        <end position="22"/>
    </location>
</feature>
<proteinExistence type="inferred from homology"/>
<dbReference type="GO" id="GO:0090729">
    <property type="term" value="F:toxin activity"/>
    <property type="evidence" value="ECO:0007669"/>
    <property type="project" value="UniProtKB-KW"/>
</dbReference>
<evidence type="ECO:0000256" key="3">
    <source>
        <dbReference type="ARBA" id="ARBA00022525"/>
    </source>
</evidence>
<evidence type="ECO:0000256" key="2">
    <source>
        <dbReference type="ARBA" id="ARBA00008098"/>
    </source>
</evidence>
<organism evidence="6">
    <name type="scientific">Nyssomyia neivai</name>
    <dbReference type="NCBI Taxonomy" id="330878"/>
    <lineage>
        <taxon>Eukaryota</taxon>
        <taxon>Metazoa</taxon>
        <taxon>Ecdysozoa</taxon>
        <taxon>Arthropoda</taxon>
        <taxon>Hexapoda</taxon>
        <taxon>Insecta</taxon>
        <taxon>Pterygota</taxon>
        <taxon>Neoptera</taxon>
        <taxon>Endopterygota</taxon>
        <taxon>Diptera</taxon>
        <taxon>Nematocera</taxon>
        <taxon>Psychodoidea</taxon>
        <taxon>Psychodidae</taxon>
        <taxon>Nyssomyia</taxon>
    </lineage>
</organism>
<comment type="similarity">
    <text evidence="2">Belongs to the PBP/GOBP family.</text>
</comment>
<reference evidence="6" key="1">
    <citation type="submission" date="2016-12" db="EMBL/GenBank/DDBJ databases">
        <title>An insight into the sialome and mialome of the sand fly, Nyssomyia neivai.</title>
        <authorList>
            <person name="Sebastian V."/>
            <person name="Goulart T.M."/>
            <person name="Oliveira W."/>
            <person name="Calvo E."/>
            <person name="Oliveira L.F."/>
            <person name="Pinto M.C."/>
            <person name="Rosselino A.M."/>
            <person name="Ribeiro J.M."/>
        </authorList>
    </citation>
    <scope>NUCLEOTIDE SEQUENCE</scope>
</reference>
<dbReference type="InterPro" id="IPR006170">
    <property type="entry name" value="PBP/GOBP"/>
</dbReference>
<keyword evidence="4" id="KW-0800">Toxin</keyword>
<sequence>MKFFSTFFFFFFIFFFFSQTQAQNGYVTKILTQYGGPCAKEAGISKDAIANLEAEDFFGGKVASGMGCFTDCVATKMGLLGDDGFHVSKYKDRVVKVFQADTAKKVMDTCSDKIGTEKCKVTGSVLHCTLNVLVDTLFE</sequence>
<dbReference type="GO" id="GO:0005549">
    <property type="term" value="F:odorant binding"/>
    <property type="evidence" value="ECO:0007669"/>
    <property type="project" value="InterPro"/>
</dbReference>